<keyword evidence="2" id="KW-0732">Signal</keyword>
<dbReference type="OrthoDB" id="7951606at2759"/>
<feature type="transmembrane region" description="Helical" evidence="1">
    <location>
        <begin position="587"/>
        <end position="610"/>
    </location>
</feature>
<sequence length="611" mass="71547">MAQRNIRNLLLLLAVLLRLKTVQTTLLAENVMEREREFYDIFLVKINAEERFDNCLLYGETSTSETLEILLKTVTQSLDKPILLQNNACSEYRVIDMFNSNMLILVRLENLEYDLSSLAETLHYIRHKRIILVGGTPKSLRDHEEYLTRLFRLCAAQKMLNVVAIFEDFWRTRIFYSYTIFPTFEIERKSFDAVGGVVVFPRRMNDLHGYGIRTITDQMFPFSFAYEQVGEVKVTGYLPGLLETFASSINATLHYPKPMTLDDYYRPAELINMTSNNEMDIPASRMFVQVTKTFDHASKPYAISGVCIMTPVQWYYTFRQFCSLYTDGAYGFILFSCVWLTYCLFYYCRRLQYFRAYRVFLVNFWTAWIEPNHFAFNIGAGLPYTLPTLATLRILIFLTLIWALCVETDYAASLNTFITKPAVMPVPRNWAELSKSNYKILFGWSFYNYISQWCGESCRDIEKSAEIVETAQEFRSQLHNLNTNYGYPVDLFSWHFVQLQMKLLVKPIFHLTNICLRRQIFHCFPLHPNSVFREPLNLFLTKFLAYGFHEFWIDATYLEAKRYGRIHDVSPVNRGEQGPLDMEYMSFMWPLFGAAWTLSFGIFACELGMAS</sequence>
<evidence type="ECO:0000313" key="3">
    <source>
        <dbReference type="EMBL" id="CAD6993454.1"/>
    </source>
</evidence>
<name>A0A811U361_CERCA</name>
<feature type="transmembrane region" description="Helical" evidence="1">
    <location>
        <begin position="328"/>
        <end position="347"/>
    </location>
</feature>
<keyword evidence="1" id="KW-0472">Membrane</keyword>
<gene>
    <name evidence="3" type="ORF">CCAP1982_LOCUS2267</name>
</gene>
<dbReference type="EMBL" id="CAJHJT010000001">
    <property type="protein sequence ID" value="CAD6993454.1"/>
    <property type="molecule type" value="Genomic_DNA"/>
</dbReference>
<keyword evidence="1" id="KW-1133">Transmembrane helix</keyword>
<organism evidence="3 4">
    <name type="scientific">Ceratitis capitata</name>
    <name type="common">Mediterranean fruit fly</name>
    <name type="synonym">Tephritis capitata</name>
    <dbReference type="NCBI Taxonomy" id="7213"/>
    <lineage>
        <taxon>Eukaryota</taxon>
        <taxon>Metazoa</taxon>
        <taxon>Ecdysozoa</taxon>
        <taxon>Arthropoda</taxon>
        <taxon>Hexapoda</taxon>
        <taxon>Insecta</taxon>
        <taxon>Pterygota</taxon>
        <taxon>Neoptera</taxon>
        <taxon>Endopterygota</taxon>
        <taxon>Diptera</taxon>
        <taxon>Brachycera</taxon>
        <taxon>Muscomorpha</taxon>
        <taxon>Tephritoidea</taxon>
        <taxon>Tephritidae</taxon>
        <taxon>Ceratitis</taxon>
        <taxon>Ceratitis</taxon>
    </lineage>
</organism>
<keyword evidence="4" id="KW-1185">Reference proteome</keyword>
<feature type="signal peptide" evidence="2">
    <location>
        <begin position="1"/>
        <end position="24"/>
    </location>
</feature>
<dbReference type="Proteomes" id="UP000606786">
    <property type="component" value="Unassembled WGS sequence"/>
</dbReference>
<reference evidence="3" key="1">
    <citation type="submission" date="2020-11" db="EMBL/GenBank/DDBJ databases">
        <authorList>
            <person name="Whitehead M."/>
        </authorList>
    </citation>
    <scope>NUCLEOTIDE SEQUENCE</scope>
    <source>
        <strain evidence="3">EGII</strain>
    </source>
</reference>
<dbReference type="AlphaFoldDB" id="A0A811U361"/>
<feature type="transmembrane region" description="Helical" evidence="1">
    <location>
        <begin position="384"/>
        <end position="405"/>
    </location>
</feature>
<protein>
    <submittedName>
        <fullName evidence="3">(Mediterranean fruit fly) hypothetical protein</fullName>
    </submittedName>
</protein>
<feature type="chain" id="PRO_5032463826" evidence="2">
    <location>
        <begin position="25"/>
        <end position="611"/>
    </location>
</feature>
<evidence type="ECO:0000256" key="1">
    <source>
        <dbReference type="SAM" id="Phobius"/>
    </source>
</evidence>
<proteinExistence type="predicted"/>
<evidence type="ECO:0000313" key="4">
    <source>
        <dbReference type="Proteomes" id="UP000606786"/>
    </source>
</evidence>
<evidence type="ECO:0000256" key="2">
    <source>
        <dbReference type="SAM" id="SignalP"/>
    </source>
</evidence>
<keyword evidence="1" id="KW-0812">Transmembrane</keyword>
<comment type="caution">
    <text evidence="3">The sequence shown here is derived from an EMBL/GenBank/DDBJ whole genome shotgun (WGS) entry which is preliminary data.</text>
</comment>
<accession>A0A811U361</accession>